<dbReference type="EMBL" id="CVRB01000002">
    <property type="protein sequence ID" value="CRK81818.1"/>
    <property type="molecule type" value="Genomic_DNA"/>
</dbReference>
<accession>A0A0U1NVH5</accession>
<evidence type="ECO:0000313" key="3">
    <source>
        <dbReference type="Proteomes" id="UP000199087"/>
    </source>
</evidence>
<dbReference type="OrthoDB" id="306726at2"/>
<organism evidence="2 3">
    <name type="scientific">Neobacillus massiliamazoniensis</name>
    <dbReference type="NCBI Taxonomy" id="1499688"/>
    <lineage>
        <taxon>Bacteria</taxon>
        <taxon>Bacillati</taxon>
        <taxon>Bacillota</taxon>
        <taxon>Bacilli</taxon>
        <taxon>Bacillales</taxon>
        <taxon>Bacillaceae</taxon>
        <taxon>Neobacillus</taxon>
    </lineage>
</organism>
<evidence type="ECO:0008006" key="4">
    <source>
        <dbReference type="Google" id="ProtNLM"/>
    </source>
</evidence>
<reference evidence="3" key="1">
    <citation type="submission" date="2015-05" db="EMBL/GenBank/DDBJ databases">
        <authorList>
            <person name="Urmite Genomes"/>
        </authorList>
    </citation>
    <scope>NUCLEOTIDE SEQUENCE [LARGE SCALE GENOMIC DNA]</scope>
    <source>
        <strain evidence="3">LF1</strain>
    </source>
</reference>
<evidence type="ECO:0000313" key="2">
    <source>
        <dbReference type="EMBL" id="CRK81818.1"/>
    </source>
</evidence>
<gene>
    <name evidence="2" type="ORF">BN000_01733</name>
</gene>
<keyword evidence="3" id="KW-1185">Reference proteome</keyword>
<dbReference type="AlphaFoldDB" id="A0A0U1NVH5"/>
<evidence type="ECO:0000256" key="1">
    <source>
        <dbReference type="SAM" id="MobiDB-lite"/>
    </source>
</evidence>
<sequence>MKFITESYLRDLYKKEPFTAYELGAKARLTPGGRQFLTDRGIKMVDSSDNKKTGSTKQQTEESESKNNWKNLQFQSKMKSIEALFLLTGEELLRKDVCLAHMVVKLYKQFSALKNAVKNHSPVENLSCNECAGINENNFSSNLGDCFEITDFHMQLEKGREIVILHRLRCALQEMEPLMLELCDSSNEEQIWYEEMIGKVNQIINCLSQLIHSAVGGGKCQRIN</sequence>
<dbReference type="Proteomes" id="UP000199087">
    <property type="component" value="Unassembled WGS sequence"/>
</dbReference>
<proteinExistence type="predicted"/>
<protein>
    <recommendedName>
        <fullName evidence="4">Cobalamin adenosyltransferase</fullName>
    </recommendedName>
</protein>
<dbReference type="STRING" id="1499688.BN000_01733"/>
<feature type="region of interest" description="Disordered" evidence="1">
    <location>
        <begin position="45"/>
        <end position="67"/>
    </location>
</feature>
<name>A0A0U1NVH5_9BACI</name>